<comment type="caution">
    <text evidence="13">The sequence shown here is derived from an EMBL/GenBank/DDBJ whole genome shotgun (WGS) entry which is preliminary data.</text>
</comment>
<evidence type="ECO:0000313" key="13">
    <source>
        <dbReference type="EMBL" id="HIW91272.1"/>
    </source>
</evidence>
<organism evidence="13 14">
    <name type="scientific">Candidatus Corynebacterium avicola</name>
    <dbReference type="NCBI Taxonomy" id="2838527"/>
    <lineage>
        <taxon>Bacteria</taxon>
        <taxon>Bacillati</taxon>
        <taxon>Actinomycetota</taxon>
        <taxon>Actinomycetes</taxon>
        <taxon>Mycobacteriales</taxon>
        <taxon>Corynebacteriaceae</taxon>
        <taxon>Corynebacterium</taxon>
    </lineage>
</organism>
<dbReference type="Pfam" id="PF02518">
    <property type="entry name" value="HATPase_c"/>
    <property type="match status" value="1"/>
</dbReference>
<keyword evidence="9" id="KW-0812">Transmembrane</keyword>
<dbReference type="GO" id="GO:0046983">
    <property type="term" value="F:protein dimerization activity"/>
    <property type="evidence" value="ECO:0007669"/>
    <property type="project" value="InterPro"/>
</dbReference>
<feature type="transmembrane region" description="Helical" evidence="9">
    <location>
        <begin position="39"/>
        <end position="56"/>
    </location>
</feature>
<dbReference type="CDD" id="cd16917">
    <property type="entry name" value="HATPase_UhpB-NarQ-NarX-like"/>
    <property type="match status" value="1"/>
</dbReference>
<reference evidence="13" key="1">
    <citation type="journal article" date="2021" name="PeerJ">
        <title>Extensive microbial diversity within the chicken gut microbiome revealed by metagenomics and culture.</title>
        <authorList>
            <person name="Gilroy R."/>
            <person name="Ravi A."/>
            <person name="Getino M."/>
            <person name="Pursley I."/>
            <person name="Horton D.L."/>
            <person name="Alikhan N.F."/>
            <person name="Baker D."/>
            <person name="Gharbi K."/>
            <person name="Hall N."/>
            <person name="Watson M."/>
            <person name="Adriaenssens E.M."/>
            <person name="Foster-Nyarko E."/>
            <person name="Jarju S."/>
            <person name="Secka A."/>
            <person name="Antonio M."/>
            <person name="Oren A."/>
            <person name="Chaudhuri R.R."/>
            <person name="La Ragione R."/>
            <person name="Hildebrand F."/>
            <person name="Pallen M.J."/>
        </authorList>
    </citation>
    <scope>NUCLEOTIDE SEQUENCE</scope>
    <source>
        <strain evidence="13">CHK32-1732</strain>
    </source>
</reference>
<dbReference type="AlphaFoldDB" id="A0A9D1UKP0"/>
<dbReference type="Gene3D" id="3.30.565.10">
    <property type="entry name" value="Histidine kinase-like ATPase, C-terminal domain"/>
    <property type="match status" value="1"/>
</dbReference>
<dbReference type="Proteomes" id="UP000824190">
    <property type="component" value="Unassembled WGS sequence"/>
</dbReference>
<dbReference type="SUPFAM" id="SSF55874">
    <property type="entry name" value="ATPase domain of HSP90 chaperone/DNA topoisomerase II/histidine kinase"/>
    <property type="match status" value="1"/>
</dbReference>
<keyword evidence="8" id="KW-0902">Two-component regulatory system</keyword>
<dbReference type="Pfam" id="PF07730">
    <property type="entry name" value="HisKA_3"/>
    <property type="match status" value="1"/>
</dbReference>
<evidence type="ECO:0000256" key="5">
    <source>
        <dbReference type="ARBA" id="ARBA00022741"/>
    </source>
</evidence>
<dbReference type="GO" id="GO:0016020">
    <property type="term" value="C:membrane"/>
    <property type="evidence" value="ECO:0007669"/>
    <property type="project" value="InterPro"/>
</dbReference>
<dbReference type="InterPro" id="IPR055558">
    <property type="entry name" value="DUF7134"/>
</dbReference>
<evidence type="ECO:0000256" key="4">
    <source>
        <dbReference type="ARBA" id="ARBA00022679"/>
    </source>
</evidence>
<name>A0A9D1UKP0_9CORY</name>
<feature type="domain" description="DUF7134" evidence="12">
    <location>
        <begin position="19"/>
        <end position="168"/>
    </location>
</feature>
<dbReference type="InterPro" id="IPR003594">
    <property type="entry name" value="HATPase_dom"/>
</dbReference>
<dbReference type="PANTHER" id="PTHR24421">
    <property type="entry name" value="NITRATE/NITRITE SENSOR PROTEIN NARX-RELATED"/>
    <property type="match status" value="1"/>
</dbReference>
<feature type="transmembrane region" description="Helical" evidence="9">
    <location>
        <begin position="63"/>
        <end position="80"/>
    </location>
</feature>
<keyword evidence="6" id="KW-0418">Kinase</keyword>
<dbReference type="GO" id="GO:0000155">
    <property type="term" value="F:phosphorelay sensor kinase activity"/>
    <property type="evidence" value="ECO:0007669"/>
    <property type="project" value="InterPro"/>
</dbReference>
<evidence type="ECO:0000256" key="3">
    <source>
        <dbReference type="ARBA" id="ARBA00022553"/>
    </source>
</evidence>
<dbReference type="InterPro" id="IPR050482">
    <property type="entry name" value="Sensor_HK_TwoCompSys"/>
</dbReference>
<dbReference type="PANTHER" id="PTHR24421:SF10">
    <property type="entry name" value="NITRATE_NITRITE SENSOR PROTEIN NARQ"/>
    <property type="match status" value="1"/>
</dbReference>
<reference evidence="13" key="2">
    <citation type="submission" date="2021-04" db="EMBL/GenBank/DDBJ databases">
        <authorList>
            <person name="Gilroy R."/>
        </authorList>
    </citation>
    <scope>NUCLEOTIDE SEQUENCE</scope>
    <source>
        <strain evidence="13">CHK32-1732</strain>
    </source>
</reference>
<feature type="transmembrane region" description="Helical" evidence="9">
    <location>
        <begin position="142"/>
        <end position="162"/>
    </location>
</feature>
<dbReference type="Gene3D" id="1.20.5.1930">
    <property type="match status" value="1"/>
</dbReference>
<keyword evidence="5" id="KW-0547">Nucleotide-binding</keyword>
<evidence type="ECO:0000259" key="11">
    <source>
        <dbReference type="Pfam" id="PF07730"/>
    </source>
</evidence>
<comment type="catalytic activity">
    <reaction evidence="1">
        <text>ATP + protein L-histidine = ADP + protein N-phospho-L-histidine.</text>
        <dbReference type="EC" id="2.7.13.3"/>
    </reaction>
</comment>
<evidence type="ECO:0000256" key="6">
    <source>
        <dbReference type="ARBA" id="ARBA00022777"/>
    </source>
</evidence>
<evidence type="ECO:0000259" key="10">
    <source>
        <dbReference type="Pfam" id="PF02518"/>
    </source>
</evidence>
<keyword evidence="4" id="KW-0808">Transferase</keyword>
<dbReference type="InterPro" id="IPR036890">
    <property type="entry name" value="HATPase_C_sf"/>
</dbReference>
<keyword evidence="7" id="KW-0067">ATP-binding</keyword>
<evidence type="ECO:0000256" key="1">
    <source>
        <dbReference type="ARBA" id="ARBA00000085"/>
    </source>
</evidence>
<dbReference type="EMBL" id="DXGC01000061">
    <property type="protein sequence ID" value="HIW91272.1"/>
    <property type="molecule type" value="Genomic_DNA"/>
</dbReference>
<feature type="domain" description="Histidine kinase/HSP90-like ATPase" evidence="10">
    <location>
        <begin position="308"/>
        <end position="383"/>
    </location>
</feature>
<evidence type="ECO:0000256" key="2">
    <source>
        <dbReference type="ARBA" id="ARBA00012438"/>
    </source>
</evidence>
<evidence type="ECO:0000313" key="14">
    <source>
        <dbReference type="Proteomes" id="UP000824190"/>
    </source>
</evidence>
<gene>
    <name evidence="13" type="ORF">H9870_06390</name>
</gene>
<dbReference type="EC" id="2.7.13.3" evidence="2"/>
<protein>
    <recommendedName>
        <fullName evidence="2">histidine kinase</fullName>
        <ecNumber evidence="2">2.7.13.3</ecNumber>
    </recommendedName>
</protein>
<sequence length="407" mass="44268">MRVRSIRPRLDWDEKLLPAVVLLSATPGVLSVGEGLLDLIVNVVLAVALAAIVPFWRRAPRLSAAGVWGVLIVWLVWLNWGTGGEMDPWDLLPFGMAVALATYGPARYGQPAWTSSFSLGLALLWAGATALMWFNWTDLSGGTGITIALLQAVFYAAIFVMGQSQRIREEQRLDQIREMGREDRQRLSREVHDSLSRSLTVINAQATAGVATGDPEALTRIRDISSTALTEMRSLLASLRNSEEVGELSDLSDNGDIGLQSKEDIITAIQDMVDGFANAGLDLTPDVPQGGERVRMMKMAPEEVHFTVYRILGEALTNVVRHQGQDSRVVVTVEHDVPQLRLHVRVESWGGTPSRRTASTGAGTGLAGLRERVEELGGDLDWSGDGADHFIVDGRIPFVKGGENAAE</sequence>
<keyword evidence="9" id="KW-1133">Transmembrane helix</keyword>
<dbReference type="InterPro" id="IPR011712">
    <property type="entry name" value="Sig_transdc_His_kin_sub3_dim/P"/>
</dbReference>
<feature type="domain" description="Signal transduction histidine kinase subgroup 3 dimerisation and phosphoacceptor" evidence="11">
    <location>
        <begin position="184"/>
        <end position="243"/>
    </location>
</feature>
<dbReference type="Pfam" id="PF23539">
    <property type="entry name" value="DUF7134"/>
    <property type="match status" value="1"/>
</dbReference>
<dbReference type="GO" id="GO:0005524">
    <property type="term" value="F:ATP binding"/>
    <property type="evidence" value="ECO:0007669"/>
    <property type="project" value="UniProtKB-KW"/>
</dbReference>
<evidence type="ECO:0000256" key="7">
    <source>
        <dbReference type="ARBA" id="ARBA00022840"/>
    </source>
</evidence>
<feature type="transmembrane region" description="Helical" evidence="9">
    <location>
        <begin position="116"/>
        <end position="136"/>
    </location>
</feature>
<accession>A0A9D1UKP0</accession>
<proteinExistence type="predicted"/>
<evidence type="ECO:0000259" key="12">
    <source>
        <dbReference type="Pfam" id="PF23539"/>
    </source>
</evidence>
<evidence type="ECO:0000256" key="9">
    <source>
        <dbReference type="SAM" id="Phobius"/>
    </source>
</evidence>
<keyword evidence="3" id="KW-0597">Phosphoprotein</keyword>
<keyword evidence="9" id="KW-0472">Membrane</keyword>
<evidence type="ECO:0000256" key="8">
    <source>
        <dbReference type="ARBA" id="ARBA00023012"/>
    </source>
</evidence>